<dbReference type="InterPro" id="IPR000182">
    <property type="entry name" value="GNAT_dom"/>
</dbReference>
<dbReference type="Pfam" id="PF13673">
    <property type="entry name" value="Acetyltransf_10"/>
    <property type="match status" value="1"/>
</dbReference>
<dbReference type="RefSeq" id="WP_142808158.1">
    <property type="nucleotide sequence ID" value="NZ_CP036282.1"/>
</dbReference>
<dbReference type="PANTHER" id="PTHR43451">
    <property type="entry name" value="ACETYLTRANSFERASE (GNAT) FAMILY PROTEIN"/>
    <property type="match status" value="1"/>
</dbReference>
<accession>A0A515EJ61</accession>
<feature type="domain" description="N-acetyltransferase" evidence="1">
    <location>
        <begin position="1"/>
        <end position="150"/>
    </location>
</feature>
<sequence length="151" mass="16449">MEISKATVEDAPAISRLIGSVARFFTLQPDGAGAEEFLKTISADALAKCLADPRFSYFKGLESGALAGVVAVRDASHLYHLFVDESFQRRGLSHQLWAHARAAVQEANPGYFTVNSTPYAQPVYERFGFVATGPRAETHGIAFVPMRWVSA</sequence>
<evidence type="ECO:0000313" key="3">
    <source>
        <dbReference type="Proteomes" id="UP000317365"/>
    </source>
</evidence>
<dbReference type="PANTHER" id="PTHR43451:SF1">
    <property type="entry name" value="ACETYLTRANSFERASE"/>
    <property type="match status" value="1"/>
</dbReference>
<dbReference type="InterPro" id="IPR016181">
    <property type="entry name" value="Acyl_CoA_acyltransferase"/>
</dbReference>
<gene>
    <name evidence="2" type="ORF">EXZ61_00135</name>
</gene>
<dbReference type="SUPFAM" id="SSF55729">
    <property type="entry name" value="Acyl-CoA N-acyltransferases (Nat)"/>
    <property type="match status" value="1"/>
</dbReference>
<reference evidence="3" key="1">
    <citation type="submission" date="2019-02" db="EMBL/GenBank/DDBJ databases">
        <title>Complete genome sequence of Rhodoferax sp. Gr-4.</title>
        <authorList>
            <person name="Jin L."/>
        </authorList>
    </citation>
    <scope>NUCLEOTIDE SEQUENCE [LARGE SCALE GENOMIC DNA]</scope>
    <source>
        <strain evidence="3">Gr-4</strain>
    </source>
</reference>
<reference evidence="3" key="2">
    <citation type="journal article" date="2020" name="Int. J. Syst. Evol. Microbiol.">
        <title>Genomic insights into a novel species Rhodoferax aquaticus sp. nov., isolated from freshwater.</title>
        <authorList>
            <person name="Li T."/>
            <person name="Zhuo Y."/>
            <person name="Jin C.Z."/>
            <person name="Wu X."/>
            <person name="Ko S.R."/>
            <person name="Jin F.J."/>
            <person name="Ahn C.Y."/>
            <person name="Oh H.M."/>
            <person name="Lee H.G."/>
            <person name="Jin L."/>
        </authorList>
    </citation>
    <scope>NUCLEOTIDE SEQUENCE [LARGE SCALE GENOMIC DNA]</scope>
    <source>
        <strain evidence="3">Gr-4</strain>
    </source>
</reference>
<dbReference type="InterPro" id="IPR052564">
    <property type="entry name" value="N-acetyltrans/Recomb-assoc"/>
</dbReference>
<proteinExistence type="predicted"/>
<dbReference type="Gene3D" id="3.40.630.30">
    <property type="match status" value="1"/>
</dbReference>
<dbReference type="EMBL" id="CP036282">
    <property type="protein sequence ID" value="QDL52706.1"/>
    <property type="molecule type" value="Genomic_DNA"/>
</dbReference>
<dbReference type="KEGG" id="rhg:EXZ61_00135"/>
<dbReference type="GO" id="GO:0016747">
    <property type="term" value="F:acyltransferase activity, transferring groups other than amino-acyl groups"/>
    <property type="evidence" value="ECO:0007669"/>
    <property type="project" value="InterPro"/>
</dbReference>
<name>A0A515EJ61_9BURK</name>
<dbReference type="PROSITE" id="PS51186">
    <property type="entry name" value="GNAT"/>
    <property type="match status" value="1"/>
</dbReference>
<keyword evidence="3" id="KW-1185">Reference proteome</keyword>
<dbReference type="Proteomes" id="UP000317365">
    <property type="component" value="Chromosome"/>
</dbReference>
<evidence type="ECO:0000259" key="1">
    <source>
        <dbReference type="PROSITE" id="PS51186"/>
    </source>
</evidence>
<organism evidence="2 3">
    <name type="scientific">Rhodoferax aquaticus</name>
    <dbReference type="NCBI Taxonomy" id="2527691"/>
    <lineage>
        <taxon>Bacteria</taxon>
        <taxon>Pseudomonadati</taxon>
        <taxon>Pseudomonadota</taxon>
        <taxon>Betaproteobacteria</taxon>
        <taxon>Burkholderiales</taxon>
        <taxon>Comamonadaceae</taxon>
        <taxon>Rhodoferax</taxon>
    </lineage>
</organism>
<protein>
    <submittedName>
        <fullName evidence="2">GNAT family N-acetyltransferase</fullName>
    </submittedName>
</protein>
<dbReference type="AlphaFoldDB" id="A0A515EJ61"/>
<dbReference type="CDD" id="cd04301">
    <property type="entry name" value="NAT_SF"/>
    <property type="match status" value="1"/>
</dbReference>
<evidence type="ECO:0000313" key="2">
    <source>
        <dbReference type="EMBL" id="QDL52706.1"/>
    </source>
</evidence>